<evidence type="ECO:0000313" key="2">
    <source>
        <dbReference type="Proteomes" id="UP001162164"/>
    </source>
</evidence>
<reference evidence="1" key="1">
    <citation type="journal article" date="2023" name="Insect Mol. Biol.">
        <title>Genome sequencing provides insights into the evolution of gene families encoding plant cell wall-degrading enzymes in longhorned beetles.</title>
        <authorList>
            <person name="Shin N.R."/>
            <person name="Okamura Y."/>
            <person name="Kirsch R."/>
            <person name="Pauchet Y."/>
        </authorList>
    </citation>
    <scope>NUCLEOTIDE SEQUENCE</scope>
    <source>
        <strain evidence="1">MMC_N1</strain>
    </source>
</reference>
<dbReference type="Proteomes" id="UP001162164">
    <property type="component" value="Unassembled WGS sequence"/>
</dbReference>
<sequence>MEEVAFSDWPGQPVDLNSGNNPWMPAYGFQTPTALLERRISSAIQGSTNTGIGISTASANTQIDRRLVGDVRMKSDPEYKRRGFLESIWKPLTAML</sequence>
<dbReference type="EMBL" id="JAPWTJ010000010">
    <property type="protein sequence ID" value="KAJ8985604.1"/>
    <property type="molecule type" value="Genomic_DNA"/>
</dbReference>
<proteinExistence type="predicted"/>
<accession>A0ABQ9K636</accession>
<keyword evidence="2" id="KW-1185">Reference proteome</keyword>
<gene>
    <name evidence="1" type="ORF">NQ317_015097</name>
</gene>
<evidence type="ECO:0000313" key="1">
    <source>
        <dbReference type="EMBL" id="KAJ8985604.1"/>
    </source>
</evidence>
<name>A0ABQ9K636_9CUCU</name>
<protein>
    <submittedName>
        <fullName evidence="1">Uncharacterized protein</fullName>
    </submittedName>
</protein>
<organism evidence="1 2">
    <name type="scientific">Molorchus minor</name>
    <dbReference type="NCBI Taxonomy" id="1323400"/>
    <lineage>
        <taxon>Eukaryota</taxon>
        <taxon>Metazoa</taxon>
        <taxon>Ecdysozoa</taxon>
        <taxon>Arthropoda</taxon>
        <taxon>Hexapoda</taxon>
        <taxon>Insecta</taxon>
        <taxon>Pterygota</taxon>
        <taxon>Neoptera</taxon>
        <taxon>Endopterygota</taxon>
        <taxon>Coleoptera</taxon>
        <taxon>Polyphaga</taxon>
        <taxon>Cucujiformia</taxon>
        <taxon>Chrysomeloidea</taxon>
        <taxon>Cerambycidae</taxon>
        <taxon>Lamiinae</taxon>
        <taxon>Monochamini</taxon>
        <taxon>Molorchus</taxon>
    </lineage>
</organism>
<comment type="caution">
    <text evidence="1">The sequence shown here is derived from an EMBL/GenBank/DDBJ whole genome shotgun (WGS) entry which is preliminary data.</text>
</comment>